<dbReference type="Pfam" id="PF00107">
    <property type="entry name" value="ADH_zinc_N"/>
    <property type="match status" value="1"/>
</dbReference>
<dbReference type="PANTHER" id="PTHR48106:SF13">
    <property type="entry name" value="QUINONE OXIDOREDUCTASE-RELATED"/>
    <property type="match status" value="1"/>
</dbReference>
<proteinExistence type="predicted"/>
<dbReference type="InterPro" id="IPR036291">
    <property type="entry name" value="NAD(P)-bd_dom_sf"/>
</dbReference>
<dbReference type="InterPro" id="IPR020843">
    <property type="entry name" value="ER"/>
</dbReference>
<dbReference type="GO" id="GO:0003960">
    <property type="term" value="F:quinone reductase (NADPH) activity"/>
    <property type="evidence" value="ECO:0007669"/>
    <property type="project" value="InterPro"/>
</dbReference>
<dbReference type="InterPro" id="IPR047618">
    <property type="entry name" value="QOR-like"/>
</dbReference>
<feature type="domain" description="Enoyl reductase (ER)" evidence="3">
    <location>
        <begin position="10"/>
        <end position="318"/>
    </location>
</feature>
<keyword evidence="1" id="KW-0521">NADP</keyword>
<keyword evidence="2" id="KW-0560">Oxidoreductase</keyword>
<gene>
    <name evidence="4" type="ORF">UFOPK2342_00954</name>
    <name evidence="5" type="ORF">UFOPK2423_01536</name>
    <name evidence="6" type="ORF">UFOPK3266_00526</name>
    <name evidence="7" type="ORF">UFOPK4367_00012</name>
</gene>
<evidence type="ECO:0000313" key="4">
    <source>
        <dbReference type="EMBL" id="CAB4678394.1"/>
    </source>
</evidence>
<dbReference type="GO" id="GO:0070402">
    <property type="term" value="F:NADPH binding"/>
    <property type="evidence" value="ECO:0007669"/>
    <property type="project" value="TreeGrafter"/>
</dbReference>
<dbReference type="Gene3D" id="3.90.180.10">
    <property type="entry name" value="Medium-chain alcohol dehydrogenases, catalytic domain"/>
    <property type="match status" value="1"/>
</dbReference>
<dbReference type="InterPro" id="IPR013149">
    <property type="entry name" value="ADH-like_C"/>
</dbReference>
<dbReference type="EMBL" id="CAFBAA010000009">
    <property type="protein sequence ID" value="CAB4841993.1"/>
    <property type="molecule type" value="Genomic_DNA"/>
</dbReference>
<dbReference type="Gene3D" id="3.40.50.720">
    <property type="entry name" value="NAD(P)-binding Rossmann-like Domain"/>
    <property type="match status" value="1"/>
</dbReference>
<dbReference type="EMBL" id="CAEZXN010000054">
    <property type="protein sequence ID" value="CAB4707691.1"/>
    <property type="molecule type" value="Genomic_DNA"/>
</dbReference>
<accession>A0A6J7BBP7</accession>
<reference evidence="6" key="1">
    <citation type="submission" date="2020-05" db="EMBL/GenBank/DDBJ databases">
        <authorList>
            <person name="Chiriac C."/>
            <person name="Salcher M."/>
            <person name="Ghai R."/>
            <person name="Kavagutti S V."/>
        </authorList>
    </citation>
    <scope>NUCLEOTIDE SEQUENCE</scope>
</reference>
<evidence type="ECO:0000313" key="5">
    <source>
        <dbReference type="EMBL" id="CAB4707691.1"/>
    </source>
</evidence>
<organism evidence="6">
    <name type="scientific">freshwater metagenome</name>
    <dbReference type="NCBI Taxonomy" id="449393"/>
    <lineage>
        <taxon>unclassified sequences</taxon>
        <taxon>metagenomes</taxon>
        <taxon>ecological metagenomes</taxon>
    </lineage>
</organism>
<dbReference type="PANTHER" id="PTHR48106">
    <property type="entry name" value="QUINONE OXIDOREDUCTASE PIG3-RELATED"/>
    <property type="match status" value="1"/>
</dbReference>
<dbReference type="Pfam" id="PF08240">
    <property type="entry name" value="ADH_N"/>
    <property type="match status" value="1"/>
</dbReference>
<dbReference type="AlphaFoldDB" id="A0A6J7BBP7"/>
<evidence type="ECO:0000313" key="6">
    <source>
        <dbReference type="EMBL" id="CAB4841993.1"/>
    </source>
</evidence>
<dbReference type="SMART" id="SM00829">
    <property type="entry name" value="PKS_ER"/>
    <property type="match status" value="1"/>
</dbReference>
<dbReference type="InterPro" id="IPR013154">
    <property type="entry name" value="ADH-like_N"/>
</dbReference>
<name>A0A6J7BBP7_9ZZZZ</name>
<dbReference type="SUPFAM" id="SSF50129">
    <property type="entry name" value="GroES-like"/>
    <property type="match status" value="1"/>
</dbReference>
<dbReference type="GO" id="GO:0005829">
    <property type="term" value="C:cytosol"/>
    <property type="evidence" value="ECO:0007669"/>
    <property type="project" value="TreeGrafter"/>
</dbReference>
<dbReference type="InterPro" id="IPR011032">
    <property type="entry name" value="GroES-like_sf"/>
</dbReference>
<evidence type="ECO:0000313" key="7">
    <source>
        <dbReference type="EMBL" id="CAB5070648.1"/>
    </source>
</evidence>
<evidence type="ECO:0000256" key="1">
    <source>
        <dbReference type="ARBA" id="ARBA00022857"/>
    </source>
</evidence>
<evidence type="ECO:0000259" key="3">
    <source>
        <dbReference type="SMART" id="SM00829"/>
    </source>
</evidence>
<dbReference type="EMBL" id="CAEZXB010000016">
    <property type="protein sequence ID" value="CAB4678394.1"/>
    <property type="molecule type" value="Genomic_DNA"/>
</dbReference>
<sequence length="321" mass="33731">MRAIQITQPGGPEVLTISEIERPSAGPDQAVVEISLAGVNFIDVYHRIGRYPKPLPFVPGAEGVGVISELCPDAPSDLRIGDRVGWVMSTGGYGEAVALTANTLIPLPDDISDEDALALLLQGMTTHYLAHDSYAIQPGDVAVVHSAAGGVGLLLTRYVKSLGGVVVATASTPEKRALAIAAGADVAVPYEGFREHVMEVSQGAGAHVVYDGVGADTFDESIASLRRRGTMVLYGAASGPVPAFEPTKLAAGSIFFTRPSLGDFVATRLELIWRANEVFAAFRRGSMQVAIGGRYPLASASQAHIDLEGRKTTGKLVLQVR</sequence>
<dbReference type="CDD" id="cd05286">
    <property type="entry name" value="QOR2"/>
    <property type="match status" value="1"/>
</dbReference>
<evidence type="ECO:0000256" key="2">
    <source>
        <dbReference type="ARBA" id="ARBA00023002"/>
    </source>
</evidence>
<protein>
    <submittedName>
        <fullName evidence="6">Unannotated protein</fullName>
    </submittedName>
</protein>
<dbReference type="SUPFAM" id="SSF51735">
    <property type="entry name" value="NAD(P)-binding Rossmann-fold domains"/>
    <property type="match status" value="1"/>
</dbReference>
<dbReference type="GO" id="GO:0035925">
    <property type="term" value="F:mRNA 3'-UTR AU-rich region binding"/>
    <property type="evidence" value="ECO:0007669"/>
    <property type="project" value="TreeGrafter"/>
</dbReference>
<dbReference type="EMBL" id="CAFBRC010000001">
    <property type="protein sequence ID" value="CAB5070648.1"/>
    <property type="molecule type" value="Genomic_DNA"/>
</dbReference>